<evidence type="ECO:0000259" key="1">
    <source>
        <dbReference type="PROSITE" id="PS50878"/>
    </source>
</evidence>
<dbReference type="InterPro" id="IPR052343">
    <property type="entry name" value="Retrotransposon-Effector_Assoc"/>
</dbReference>
<proteinExistence type="predicted"/>
<sequence length="670" mass="78339">MCATDKAPGPDGFTMGFFIKCWEVVKYDIMNAFNNFHEKDMFERSFNATFITLIPKKKGAKELKDFRPISLIGSIYKIFSKVLTERLKGVMAKLVDSQQMAFIKGRQIMDAVLVASEAVVGSRQKQGKPGILCKLDIEKAYDHVNWAYLLGVLNRMGFGQKWIKWVKFCISTVSFSIIINGSPTGFFKAQKGLRQGDPLSPFLFLLAMKGLNSMVKTTNVNGWLRGFNVAREGRDNLEVTHLQYADDTLIFCDADEEQIKILRVILVLFERMSGLHINWGKSFLYPINEVTTMQSLNAILGGEIGSLPTMYLAKIISRLDRIRKKFLWQGNKDRKSYHLVKWESLIIDKKFESLGIKNLDIHSKALRMKWLWKYANDKETLWGRVIEAKYEEEDRWMTKEITTPSGVNLWRSIRDLWNELKCFFKIKVNNGAKTRFWKDEWHEEGNLERLFPDIYSLVLHQQSTMAELWTTEGWRFNFRRQFNDWEILRMADFINKIEQFSGLGTDEDELWWKGDEKGTYKVSKAYRKMNHNQQPNSWPWKNIWKTKIPYKVACFVWLLAKEAVFTQENLMKRGIILSPRGIAWSMPGKITEALTSWEQAGLLAKNRGRWRKVPASIWWTIWKERNSRCFESIENNMQQIKLNCILLLCFWCNQLLLNDPVCIIDVLDSL</sequence>
<organism evidence="2 3">
    <name type="scientific">Solanum verrucosum</name>
    <dbReference type="NCBI Taxonomy" id="315347"/>
    <lineage>
        <taxon>Eukaryota</taxon>
        <taxon>Viridiplantae</taxon>
        <taxon>Streptophyta</taxon>
        <taxon>Embryophyta</taxon>
        <taxon>Tracheophyta</taxon>
        <taxon>Spermatophyta</taxon>
        <taxon>Magnoliopsida</taxon>
        <taxon>eudicotyledons</taxon>
        <taxon>Gunneridae</taxon>
        <taxon>Pentapetalae</taxon>
        <taxon>asterids</taxon>
        <taxon>lamiids</taxon>
        <taxon>Solanales</taxon>
        <taxon>Solanaceae</taxon>
        <taxon>Solanoideae</taxon>
        <taxon>Solaneae</taxon>
        <taxon>Solanum</taxon>
    </lineage>
</organism>
<dbReference type="SUPFAM" id="SSF56672">
    <property type="entry name" value="DNA/RNA polymerases"/>
    <property type="match status" value="1"/>
</dbReference>
<protein>
    <recommendedName>
        <fullName evidence="1">Reverse transcriptase domain-containing protein</fullName>
    </recommendedName>
</protein>
<feature type="domain" description="Reverse transcriptase" evidence="1">
    <location>
        <begin position="35"/>
        <end position="304"/>
    </location>
</feature>
<name>A0AAF0QS45_SOLVR</name>
<gene>
    <name evidence="2" type="ORF">MTR67_019151</name>
</gene>
<evidence type="ECO:0000313" key="3">
    <source>
        <dbReference type="Proteomes" id="UP001234989"/>
    </source>
</evidence>
<accession>A0AAF0QS45</accession>
<dbReference type="InterPro" id="IPR026960">
    <property type="entry name" value="RVT-Znf"/>
</dbReference>
<dbReference type="PANTHER" id="PTHR46890">
    <property type="entry name" value="NON-LTR RETROLELEMENT REVERSE TRANSCRIPTASE-LIKE PROTEIN-RELATED"/>
    <property type="match status" value="1"/>
</dbReference>
<dbReference type="AlphaFoldDB" id="A0AAF0QS45"/>
<dbReference type="PROSITE" id="PS50878">
    <property type="entry name" value="RT_POL"/>
    <property type="match status" value="1"/>
</dbReference>
<dbReference type="Proteomes" id="UP001234989">
    <property type="component" value="Chromosome 4"/>
</dbReference>
<dbReference type="CDD" id="cd01650">
    <property type="entry name" value="RT_nLTR_like"/>
    <property type="match status" value="1"/>
</dbReference>
<dbReference type="EMBL" id="CP133615">
    <property type="protein sequence ID" value="WMV25766.1"/>
    <property type="molecule type" value="Genomic_DNA"/>
</dbReference>
<keyword evidence="3" id="KW-1185">Reference proteome</keyword>
<dbReference type="Pfam" id="PF13966">
    <property type="entry name" value="zf-RVT"/>
    <property type="match status" value="1"/>
</dbReference>
<dbReference type="InterPro" id="IPR043502">
    <property type="entry name" value="DNA/RNA_pol_sf"/>
</dbReference>
<dbReference type="InterPro" id="IPR000477">
    <property type="entry name" value="RT_dom"/>
</dbReference>
<reference evidence="2" key="1">
    <citation type="submission" date="2023-08" db="EMBL/GenBank/DDBJ databases">
        <title>A de novo genome assembly of Solanum verrucosum Schlechtendal, a Mexican diploid species geographically isolated from the other diploid A-genome species in potato relatives.</title>
        <authorList>
            <person name="Hosaka K."/>
        </authorList>
    </citation>
    <scope>NUCLEOTIDE SEQUENCE</scope>
    <source>
        <tissue evidence="2">Young leaves</tissue>
    </source>
</reference>
<dbReference type="PANTHER" id="PTHR46890:SF50">
    <property type="entry name" value="RNA-DIRECTED DNA POLYMERASE, EUKARYOTA, REVERSE TRANSCRIPTASE ZINC-BINDING DOMAIN PROTEIN-RELATED"/>
    <property type="match status" value="1"/>
</dbReference>
<dbReference type="Pfam" id="PF00078">
    <property type="entry name" value="RVT_1"/>
    <property type="match status" value="1"/>
</dbReference>
<evidence type="ECO:0000313" key="2">
    <source>
        <dbReference type="EMBL" id="WMV25766.1"/>
    </source>
</evidence>